<evidence type="ECO:0000256" key="1">
    <source>
        <dbReference type="SAM" id="Phobius"/>
    </source>
</evidence>
<feature type="transmembrane region" description="Helical" evidence="1">
    <location>
        <begin position="79"/>
        <end position="99"/>
    </location>
</feature>
<keyword evidence="1" id="KW-0472">Membrane</keyword>
<reference evidence="2 3" key="1">
    <citation type="journal article" date="2022" name="Nat. Genet.">
        <title>Improved pea reference genome and pan-genome highlight genomic features and evolutionary characteristics.</title>
        <authorList>
            <person name="Yang T."/>
            <person name="Liu R."/>
            <person name="Luo Y."/>
            <person name="Hu S."/>
            <person name="Wang D."/>
            <person name="Wang C."/>
            <person name="Pandey M.K."/>
            <person name="Ge S."/>
            <person name="Xu Q."/>
            <person name="Li N."/>
            <person name="Li G."/>
            <person name="Huang Y."/>
            <person name="Saxena R.K."/>
            <person name="Ji Y."/>
            <person name="Li M."/>
            <person name="Yan X."/>
            <person name="He Y."/>
            <person name="Liu Y."/>
            <person name="Wang X."/>
            <person name="Xiang C."/>
            <person name="Varshney R.K."/>
            <person name="Ding H."/>
            <person name="Gao S."/>
            <person name="Zong X."/>
        </authorList>
    </citation>
    <scope>NUCLEOTIDE SEQUENCE [LARGE SCALE GENOMIC DNA]</scope>
    <source>
        <strain evidence="2 3">cv. Zhongwan 6</strain>
    </source>
</reference>
<proteinExistence type="predicted"/>
<dbReference type="Gramene" id="Psat05G0004200-T1">
    <property type="protein sequence ID" value="KAI5402271.1"/>
    <property type="gene ID" value="KIW84_050042"/>
</dbReference>
<organism evidence="2 3">
    <name type="scientific">Pisum sativum</name>
    <name type="common">Garden pea</name>
    <name type="synonym">Lathyrus oleraceus</name>
    <dbReference type="NCBI Taxonomy" id="3888"/>
    <lineage>
        <taxon>Eukaryota</taxon>
        <taxon>Viridiplantae</taxon>
        <taxon>Streptophyta</taxon>
        <taxon>Embryophyta</taxon>
        <taxon>Tracheophyta</taxon>
        <taxon>Spermatophyta</taxon>
        <taxon>Magnoliopsida</taxon>
        <taxon>eudicotyledons</taxon>
        <taxon>Gunneridae</taxon>
        <taxon>Pentapetalae</taxon>
        <taxon>rosids</taxon>
        <taxon>fabids</taxon>
        <taxon>Fabales</taxon>
        <taxon>Fabaceae</taxon>
        <taxon>Papilionoideae</taxon>
        <taxon>50 kb inversion clade</taxon>
        <taxon>NPAAA clade</taxon>
        <taxon>Hologalegina</taxon>
        <taxon>IRL clade</taxon>
        <taxon>Fabeae</taxon>
        <taxon>Lathyrus</taxon>
    </lineage>
</organism>
<keyword evidence="1" id="KW-1133">Transmembrane helix</keyword>
<evidence type="ECO:0000313" key="3">
    <source>
        <dbReference type="Proteomes" id="UP001058974"/>
    </source>
</evidence>
<name>A0A9D4WKK8_PEA</name>
<dbReference type="Proteomes" id="UP001058974">
    <property type="component" value="Chromosome 5"/>
</dbReference>
<comment type="caution">
    <text evidence="2">The sequence shown here is derived from an EMBL/GenBank/DDBJ whole genome shotgun (WGS) entry which is preliminary data.</text>
</comment>
<gene>
    <name evidence="2" type="ORF">KIW84_050042</name>
</gene>
<sequence>MATGDTRGAVDKDKYHATEGPCYAEKANTVAWSGLFLVANDSGDGDVEEEESGYELSDESSVERPELNLSEVEKWCWRWVNIVFSTMMMRLVTFFTHFFRHF</sequence>
<dbReference type="AlphaFoldDB" id="A0A9D4WKK8"/>
<dbReference type="EMBL" id="JAMSHJ010000005">
    <property type="protein sequence ID" value="KAI5402271.1"/>
    <property type="molecule type" value="Genomic_DNA"/>
</dbReference>
<evidence type="ECO:0000313" key="2">
    <source>
        <dbReference type="EMBL" id="KAI5402271.1"/>
    </source>
</evidence>
<keyword evidence="1" id="KW-0812">Transmembrane</keyword>
<keyword evidence="3" id="KW-1185">Reference proteome</keyword>
<accession>A0A9D4WKK8</accession>
<protein>
    <submittedName>
        <fullName evidence="2">Uncharacterized protein</fullName>
    </submittedName>
</protein>